<dbReference type="PANTHER" id="PTHR43356:SF3">
    <property type="entry name" value="PHOSPHATE ACETYLTRANSFERASE"/>
    <property type="match status" value="1"/>
</dbReference>
<feature type="domain" description="Phosphate acetyl/butaryl transferase" evidence="9">
    <location>
        <begin position="15"/>
        <end position="320"/>
    </location>
</feature>
<dbReference type="InterPro" id="IPR012147">
    <property type="entry name" value="P_Ac_Bu_trans"/>
</dbReference>
<dbReference type="NCBIfam" id="NF007233">
    <property type="entry name" value="PRK09653.1"/>
    <property type="match status" value="1"/>
</dbReference>
<dbReference type="PIRSF" id="PIRSF000428">
    <property type="entry name" value="P_Ac_trans"/>
    <property type="match status" value="1"/>
</dbReference>
<evidence type="ECO:0000313" key="10">
    <source>
        <dbReference type="EMBL" id="SFD45903.1"/>
    </source>
</evidence>
<sequence length="328" mass="35490">MSIFTLLEDKLKKTGVKYRLVFPEGNEQKVLEAASKLAAGSIVEPILLGNPQKIMTTIRSSKLTYPQPKIIDYQHDSAISELVPAFIAARGKEVAEADVLRALNDANYYATMLVKLGKADGMVSGVAHSTADTVRPALQLIHTAAGMKRVSGSFIMERGAERYIFADCAINPEPDSKTLAEIAYQSVATARMIDLEPRVAFLSFSTKGSAKGTMVDRVAEAYQIFVHNHPNVLADGELQFDAAFVPEVARKKAPTSPLKGRANIFIFPELQSGNIAYKMTQRLGNFTAIGPILQGIAQPINDLSRGASSQDIYNMAILTAAQVSAEGE</sequence>
<accession>A0A1I1SPT5</accession>
<dbReference type="EMBL" id="FOMN01000004">
    <property type="protein sequence ID" value="SFD45903.1"/>
    <property type="molecule type" value="Genomic_DNA"/>
</dbReference>
<dbReference type="Gene3D" id="3.40.50.10750">
    <property type="entry name" value="Isocitrate/Isopropylmalate dehydrogenase-like"/>
    <property type="match status" value="1"/>
</dbReference>
<dbReference type="Proteomes" id="UP000199599">
    <property type="component" value="Unassembled WGS sequence"/>
</dbReference>
<dbReference type="InterPro" id="IPR042112">
    <property type="entry name" value="P_AcTrfase_dom2"/>
</dbReference>
<evidence type="ECO:0000256" key="4">
    <source>
        <dbReference type="ARBA" id="ARBA00012707"/>
    </source>
</evidence>
<evidence type="ECO:0000256" key="1">
    <source>
        <dbReference type="ARBA" id="ARBA00000705"/>
    </source>
</evidence>
<evidence type="ECO:0000256" key="6">
    <source>
        <dbReference type="ARBA" id="ARBA00022679"/>
    </source>
</evidence>
<dbReference type="STRING" id="1505723.SAMN04487792_0950"/>
<evidence type="ECO:0000313" key="11">
    <source>
        <dbReference type="Proteomes" id="UP000199599"/>
    </source>
</evidence>
<dbReference type="RefSeq" id="WP_090093121.1">
    <property type="nucleotide sequence ID" value="NZ_CBCRVU010000001.1"/>
</dbReference>
<dbReference type="InterPro" id="IPR002505">
    <property type="entry name" value="PTA_PTB"/>
</dbReference>
<evidence type="ECO:0000256" key="3">
    <source>
        <dbReference type="ARBA" id="ARBA00005656"/>
    </source>
</evidence>
<organism evidence="10 11">
    <name type="scientific">Lactobacillus bombicola</name>
    <dbReference type="NCBI Taxonomy" id="1505723"/>
    <lineage>
        <taxon>Bacteria</taxon>
        <taxon>Bacillati</taxon>
        <taxon>Bacillota</taxon>
        <taxon>Bacilli</taxon>
        <taxon>Lactobacillales</taxon>
        <taxon>Lactobacillaceae</taxon>
        <taxon>Lactobacillus</taxon>
    </lineage>
</organism>
<dbReference type="InterPro" id="IPR042113">
    <property type="entry name" value="P_AcTrfase_dom1"/>
</dbReference>
<evidence type="ECO:0000256" key="2">
    <source>
        <dbReference type="ARBA" id="ARBA00004989"/>
    </source>
</evidence>
<protein>
    <recommendedName>
        <fullName evidence="5">Phosphate acetyltransferase</fullName>
        <ecNumber evidence="4">2.3.1.8</ecNumber>
    </recommendedName>
    <alternativeName>
        <fullName evidence="8">Phosphotransacetylase</fullName>
    </alternativeName>
</protein>
<dbReference type="Pfam" id="PF01515">
    <property type="entry name" value="PTA_PTB"/>
    <property type="match status" value="1"/>
</dbReference>
<dbReference type="GO" id="GO:0008959">
    <property type="term" value="F:phosphate acetyltransferase activity"/>
    <property type="evidence" value="ECO:0007669"/>
    <property type="project" value="UniProtKB-EC"/>
</dbReference>
<dbReference type="InterPro" id="IPR050500">
    <property type="entry name" value="Phos_Acetyltrans/Butyryltrans"/>
</dbReference>
<evidence type="ECO:0000256" key="7">
    <source>
        <dbReference type="ARBA" id="ARBA00023315"/>
    </source>
</evidence>
<comment type="similarity">
    <text evidence="3">Belongs to the phosphate acetyltransferase and butyryltransferase family.</text>
</comment>
<reference evidence="11" key="1">
    <citation type="submission" date="2016-10" db="EMBL/GenBank/DDBJ databases">
        <authorList>
            <person name="Varghese N."/>
            <person name="Submissions S."/>
        </authorList>
    </citation>
    <scope>NUCLEOTIDE SEQUENCE [LARGE SCALE GENOMIC DNA]</scope>
    <source>
        <strain evidence="11">R-53102</strain>
    </source>
</reference>
<evidence type="ECO:0000256" key="5">
    <source>
        <dbReference type="ARBA" id="ARBA00021528"/>
    </source>
</evidence>
<proteinExistence type="inferred from homology"/>
<evidence type="ECO:0000256" key="8">
    <source>
        <dbReference type="ARBA" id="ARBA00031108"/>
    </source>
</evidence>
<comment type="pathway">
    <text evidence="2">Metabolic intermediate biosynthesis; acetyl-CoA biosynthesis; acetyl-CoA from acetate: step 2/2.</text>
</comment>
<gene>
    <name evidence="10" type="ORF">SAMN04487792_0950</name>
</gene>
<dbReference type="InterPro" id="IPR004614">
    <property type="entry name" value="P_AcTrfase"/>
</dbReference>
<name>A0A1I1SPT5_9LACO</name>
<dbReference type="AlphaFoldDB" id="A0A1I1SPT5"/>
<dbReference type="PANTHER" id="PTHR43356">
    <property type="entry name" value="PHOSPHATE ACETYLTRANSFERASE"/>
    <property type="match status" value="1"/>
</dbReference>
<dbReference type="NCBIfam" id="TIGR00651">
    <property type="entry name" value="pta"/>
    <property type="match status" value="1"/>
</dbReference>
<dbReference type="SUPFAM" id="SSF53659">
    <property type="entry name" value="Isocitrate/Isopropylmalate dehydrogenase-like"/>
    <property type="match status" value="1"/>
</dbReference>
<keyword evidence="7" id="KW-0012">Acyltransferase</keyword>
<dbReference type="EC" id="2.3.1.8" evidence="4"/>
<comment type="catalytic activity">
    <reaction evidence="1">
        <text>acetyl-CoA + phosphate = acetyl phosphate + CoA</text>
        <dbReference type="Rhea" id="RHEA:19521"/>
        <dbReference type="ChEBI" id="CHEBI:22191"/>
        <dbReference type="ChEBI" id="CHEBI:43474"/>
        <dbReference type="ChEBI" id="CHEBI:57287"/>
        <dbReference type="ChEBI" id="CHEBI:57288"/>
        <dbReference type="EC" id="2.3.1.8"/>
    </reaction>
</comment>
<keyword evidence="6 10" id="KW-0808">Transferase</keyword>
<evidence type="ECO:0000259" key="9">
    <source>
        <dbReference type="Pfam" id="PF01515"/>
    </source>
</evidence>
<dbReference type="Gene3D" id="3.40.50.10950">
    <property type="match status" value="1"/>
</dbReference>